<gene>
    <name evidence="3" type="ORF">EDD29_5370</name>
</gene>
<dbReference type="InterPro" id="IPR023393">
    <property type="entry name" value="START-like_dom_sf"/>
</dbReference>
<dbReference type="Gene3D" id="3.30.530.20">
    <property type="match status" value="2"/>
</dbReference>
<dbReference type="SUPFAM" id="SSF55961">
    <property type="entry name" value="Bet v1-like"/>
    <property type="match status" value="2"/>
</dbReference>
<evidence type="ECO:0000259" key="2">
    <source>
        <dbReference type="Pfam" id="PF08327"/>
    </source>
</evidence>
<dbReference type="InterPro" id="IPR013538">
    <property type="entry name" value="ASHA1/2-like_C"/>
</dbReference>
<proteinExistence type="inferred from homology"/>
<dbReference type="Pfam" id="PF08327">
    <property type="entry name" value="AHSA1"/>
    <property type="match status" value="1"/>
</dbReference>
<reference evidence="3 4" key="1">
    <citation type="submission" date="2018-11" db="EMBL/GenBank/DDBJ databases">
        <title>Sequencing the genomes of 1000 actinobacteria strains.</title>
        <authorList>
            <person name="Klenk H.-P."/>
        </authorList>
    </citation>
    <scope>NUCLEOTIDE SEQUENCE [LARGE SCALE GENOMIC DNA]</scope>
    <source>
        <strain evidence="3 4">DSM 44254</strain>
    </source>
</reference>
<evidence type="ECO:0000313" key="3">
    <source>
        <dbReference type="EMBL" id="ROO87735.1"/>
    </source>
</evidence>
<dbReference type="CDD" id="cd07814">
    <property type="entry name" value="SRPBCC_CalC_Aha1-like"/>
    <property type="match status" value="1"/>
</dbReference>
<dbReference type="AlphaFoldDB" id="A0A3N1D2H6"/>
<evidence type="ECO:0000313" key="4">
    <source>
        <dbReference type="Proteomes" id="UP000272400"/>
    </source>
</evidence>
<evidence type="ECO:0000256" key="1">
    <source>
        <dbReference type="ARBA" id="ARBA00006817"/>
    </source>
</evidence>
<comment type="caution">
    <text evidence="3">The sequence shown here is derived from an EMBL/GenBank/DDBJ whole genome shotgun (WGS) entry which is preliminary data.</text>
</comment>
<organism evidence="3 4">
    <name type="scientific">Actinocorallia herbida</name>
    <dbReference type="NCBI Taxonomy" id="58109"/>
    <lineage>
        <taxon>Bacteria</taxon>
        <taxon>Bacillati</taxon>
        <taxon>Actinomycetota</taxon>
        <taxon>Actinomycetes</taxon>
        <taxon>Streptosporangiales</taxon>
        <taxon>Thermomonosporaceae</taxon>
        <taxon>Actinocorallia</taxon>
    </lineage>
</organism>
<sequence length="281" mass="31228">MTESMTLRARVSAPLKTVRHALTDAAELRVWLAEFAEVDLPERFEFWGRHTPEGDAPHQRVLHADDGTLRFAWLLDGVDTTVEISLAEEGPDSTIVSLAQSHYSIEEQMTGSSIRGVLQTFWCLSLANLVDHLEGRTLSVKADFTSAVMRDEVLIDALRDQVYDSLIDSEKVTAWFGFPIGIEPWVGGRYSMGGFESGHAAKVIDLEPGSRVSVDWGDGPGITTWELADSDGKTRLTIVQSGFDEQNPPYAGWLGNVSGFAELRRYHELPDWRPIWLDPAA</sequence>
<keyword evidence="4" id="KW-1185">Reference proteome</keyword>
<comment type="similarity">
    <text evidence="1">Belongs to the AHA1 family.</text>
</comment>
<name>A0A3N1D2H6_9ACTN</name>
<protein>
    <submittedName>
        <fullName evidence="3">Activator of Hsp90 ATPase-like protein</fullName>
    </submittedName>
</protein>
<accession>A0A3N1D2H6</accession>
<dbReference type="OrthoDB" id="4538425at2"/>
<feature type="domain" description="Activator of Hsp90 ATPase homologue 1/2-like C-terminal" evidence="2">
    <location>
        <begin position="157"/>
        <end position="248"/>
    </location>
</feature>
<dbReference type="RefSeq" id="WP_123666982.1">
    <property type="nucleotide sequence ID" value="NZ_RJKE01000001.1"/>
</dbReference>
<dbReference type="EMBL" id="RJKE01000001">
    <property type="protein sequence ID" value="ROO87735.1"/>
    <property type="molecule type" value="Genomic_DNA"/>
</dbReference>
<dbReference type="Proteomes" id="UP000272400">
    <property type="component" value="Unassembled WGS sequence"/>
</dbReference>